<name>A0A180H5Q3_PUCT1</name>
<dbReference type="Proteomes" id="UP000005240">
    <property type="component" value="Unassembled WGS sequence"/>
</dbReference>
<reference evidence="2" key="1">
    <citation type="submission" date="2009-11" db="EMBL/GenBank/DDBJ databases">
        <authorList>
            <consortium name="The Broad Institute Genome Sequencing Platform"/>
            <person name="Ward D."/>
            <person name="Feldgarden M."/>
            <person name="Earl A."/>
            <person name="Young S.K."/>
            <person name="Zeng Q."/>
            <person name="Koehrsen M."/>
            <person name="Alvarado L."/>
            <person name="Berlin A."/>
            <person name="Bochicchio J."/>
            <person name="Borenstein D."/>
            <person name="Chapman S.B."/>
            <person name="Chen Z."/>
            <person name="Engels R."/>
            <person name="Freedman E."/>
            <person name="Gellesch M."/>
            <person name="Goldberg J."/>
            <person name="Griggs A."/>
            <person name="Gujja S."/>
            <person name="Heilman E."/>
            <person name="Heiman D."/>
            <person name="Hepburn T."/>
            <person name="Howarth C."/>
            <person name="Jen D."/>
            <person name="Larson L."/>
            <person name="Lewis B."/>
            <person name="Mehta T."/>
            <person name="Park D."/>
            <person name="Pearson M."/>
            <person name="Roberts A."/>
            <person name="Saif S."/>
            <person name="Shea T."/>
            <person name="Shenoy N."/>
            <person name="Sisk P."/>
            <person name="Stolte C."/>
            <person name="Sykes S."/>
            <person name="Thomson T."/>
            <person name="Walk T."/>
            <person name="White J."/>
            <person name="Yandava C."/>
            <person name="Izard J."/>
            <person name="Baranova O.V."/>
            <person name="Blanton J.M."/>
            <person name="Tanner A.C."/>
            <person name="Dewhirst F.E."/>
            <person name="Haas B."/>
            <person name="Nusbaum C."/>
            <person name="Birren B."/>
        </authorList>
    </citation>
    <scope>NUCLEOTIDE SEQUENCE [LARGE SCALE GENOMIC DNA]</scope>
    <source>
        <strain evidence="2">1-1 BBBD Race 1</strain>
    </source>
</reference>
<evidence type="ECO:0000313" key="4">
    <source>
        <dbReference type="Proteomes" id="UP000005240"/>
    </source>
</evidence>
<proteinExistence type="predicted"/>
<evidence type="ECO:0000256" key="1">
    <source>
        <dbReference type="SAM" id="MobiDB-lite"/>
    </source>
</evidence>
<feature type="compositionally biased region" description="Pro residues" evidence="1">
    <location>
        <begin position="18"/>
        <end position="34"/>
    </location>
</feature>
<reference evidence="3" key="4">
    <citation type="submission" date="2025-05" db="UniProtKB">
        <authorList>
            <consortium name="EnsemblFungi"/>
        </authorList>
    </citation>
    <scope>IDENTIFICATION</scope>
    <source>
        <strain evidence="3">isolate 1-1 / race 1 (BBBD)</strain>
    </source>
</reference>
<dbReference type="EnsemblFungi" id="PTTG_25094-t43_1">
    <property type="protein sequence ID" value="PTTG_25094-t43_1-p1"/>
    <property type="gene ID" value="PTTG_25094"/>
</dbReference>
<evidence type="ECO:0000313" key="2">
    <source>
        <dbReference type="EMBL" id="OAV99899.1"/>
    </source>
</evidence>
<feature type="region of interest" description="Disordered" evidence="1">
    <location>
        <begin position="17"/>
        <end position="44"/>
    </location>
</feature>
<dbReference type="VEuPathDB" id="FungiDB:PTTG_25094"/>
<sequence length="77" mass="8502">MPKSIDNLIDPVVLMDTIPPPTSEPNLPTTPAPMPQSKKFKPNKVVRTREQRLLIGVHSLLDARSVPAIKSHSPNSR</sequence>
<reference evidence="3 4" key="3">
    <citation type="journal article" date="2017" name="G3 (Bethesda)">
        <title>Comparative analysis highlights variable genome content of wheat rusts and divergence of the mating loci.</title>
        <authorList>
            <person name="Cuomo C.A."/>
            <person name="Bakkeren G."/>
            <person name="Khalil H.B."/>
            <person name="Panwar V."/>
            <person name="Joly D."/>
            <person name="Linning R."/>
            <person name="Sakthikumar S."/>
            <person name="Song X."/>
            <person name="Adiconis X."/>
            <person name="Fan L."/>
            <person name="Goldberg J.M."/>
            <person name="Levin J.Z."/>
            <person name="Young S."/>
            <person name="Zeng Q."/>
            <person name="Anikster Y."/>
            <person name="Bruce M."/>
            <person name="Wang M."/>
            <person name="Yin C."/>
            <person name="McCallum B."/>
            <person name="Szabo L.J."/>
            <person name="Hulbert S."/>
            <person name="Chen X."/>
            <person name="Fellers J.P."/>
        </authorList>
    </citation>
    <scope>NUCLEOTIDE SEQUENCE</scope>
    <source>
        <strain evidence="3">isolate 1-1 / race 1 (BBBD)</strain>
        <strain evidence="4">Isolate 1-1 / race 1 (BBBD)</strain>
    </source>
</reference>
<dbReference type="AlphaFoldDB" id="A0A180H5Q3"/>
<evidence type="ECO:0000313" key="3">
    <source>
        <dbReference type="EnsemblFungi" id="PTTG_25094-t43_1-p1"/>
    </source>
</evidence>
<dbReference type="EMBL" id="ADAS02000001">
    <property type="protein sequence ID" value="OAV99899.1"/>
    <property type="molecule type" value="Genomic_DNA"/>
</dbReference>
<keyword evidence="4" id="KW-1185">Reference proteome</keyword>
<organism evidence="2">
    <name type="scientific">Puccinia triticina (isolate 1-1 / race 1 (BBBD))</name>
    <name type="common">Brown leaf rust fungus</name>
    <dbReference type="NCBI Taxonomy" id="630390"/>
    <lineage>
        <taxon>Eukaryota</taxon>
        <taxon>Fungi</taxon>
        <taxon>Dikarya</taxon>
        <taxon>Basidiomycota</taxon>
        <taxon>Pucciniomycotina</taxon>
        <taxon>Pucciniomycetes</taxon>
        <taxon>Pucciniales</taxon>
        <taxon>Pucciniaceae</taxon>
        <taxon>Puccinia</taxon>
    </lineage>
</organism>
<protein>
    <submittedName>
        <fullName evidence="2 3">Uncharacterized protein</fullName>
    </submittedName>
</protein>
<reference evidence="2" key="2">
    <citation type="submission" date="2016-05" db="EMBL/GenBank/DDBJ databases">
        <title>Comparative analysis highlights variable genome content of wheat rusts and divergence of the mating loci.</title>
        <authorList>
            <person name="Cuomo C.A."/>
            <person name="Bakkeren G."/>
            <person name="Szabo L."/>
            <person name="Khalil H."/>
            <person name="Joly D."/>
            <person name="Goldberg J."/>
            <person name="Young S."/>
            <person name="Zeng Q."/>
            <person name="Fellers J."/>
        </authorList>
    </citation>
    <scope>NUCLEOTIDE SEQUENCE [LARGE SCALE GENOMIC DNA]</scope>
    <source>
        <strain evidence="2">1-1 BBBD Race 1</strain>
    </source>
</reference>
<gene>
    <name evidence="2" type="ORF">PTTG_25094</name>
</gene>
<accession>A0A180H5Q3</accession>